<evidence type="ECO:0000256" key="2">
    <source>
        <dbReference type="ARBA" id="ARBA00022741"/>
    </source>
</evidence>
<organism evidence="5 6">
    <name type="scientific">Spiribacter aquaticus</name>
    <dbReference type="NCBI Taxonomy" id="1935996"/>
    <lineage>
        <taxon>Bacteria</taxon>
        <taxon>Pseudomonadati</taxon>
        <taxon>Pseudomonadota</taxon>
        <taxon>Gammaproteobacteria</taxon>
        <taxon>Chromatiales</taxon>
        <taxon>Ectothiorhodospiraceae</taxon>
        <taxon>Spiribacter</taxon>
    </lineage>
</organism>
<dbReference type="CDD" id="cd01129">
    <property type="entry name" value="PulE-GspE-like"/>
    <property type="match status" value="1"/>
</dbReference>
<evidence type="ECO:0000256" key="1">
    <source>
        <dbReference type="ARBA" id="ARBA00006611"/>
    </source>
</evidence>
<accession>A0A557RJ82</accession>
<reference evidence="5 6" key="1">
    <citation type="submission" date="2019-07" db="EMBL/GenBank/DDBJ databases">
        <title>Reclasification of Spiribacter aquaticus.</title>
        <authorList>
            <person name="Leon M.J."/>
            <person name="Sanchez-Porro C."/>
            <person name="Ventosa A."/>
        </authorList>
    </citation>
    <scope>NUCLEOTIDE SEQUENCE [LARGE SCALE GENOMIC DNA]</scope>
    <source>
        <strain evidence="5 6">SP30</strain>
    </source>
</reference>
<keyword evidence="6" id="KW-1185">Reference proteome</keyword>
<dbReference type="Proteomes" id="UP000316688">
    <property type="component" value="Unassembled WGS sequence"/>
</dbReference>
<dbReference type="PANTHER" id="PTHR30258:SF29">
    <property type="entry name" value="MSHA PILUS ASSEMBLY ATPASE MSHE"/>
    <property type="match status" value="1"/>
</dbReference>
<dbReference type="PANTHER" id="PTHR30258">
    <property type="entry name" value="TYPE II SECRETION SYSTEM PROTEIN GSPE-RELATED"/>
    <property type="match status" value="1"/>
</dbReference>
<sequence>MATARPERPQRLGDQLIERGLISEADLKAALDEQKRSGLAVGEALVQMGRLAESDLNTVLAEHYGVRTADPAKYWVDKEVAQQLPENAARRFGALILEETGEKFVVATDDPGDIMALDEVERILPKPVEFRLAGRQEIIDTINMVYARTDELESIADEITEEIESSDEIDLTNLNVGTGRASSPAVRLLKTLMEDAIQRGVSDIHIEPEEKELRIRTRKDGILHERLVRQGNMQNALVSLLKLMAGLNITERRLPQDGRFQSRVQGRRIDVRLSTLPQQHGESVVMRLLDQSAAVSSLDQTGMAEDLRKRFRSLMTIPNGLILVTGPTGSGKSTTLYGALSEMNTAEVKIITVEDPVEYALHRVTQVQVREQIGLSFSRVLRTSLRQDPDIVMVGEIRDGETADIAMRAAITGHRVLSTLHTNDAVSSANRLLDMGIEPFMLAAALRGVLAQRLLRRVCSQCAETRPANEEEIAWLTRAGHSDPDGLVIHEGRGCPLCEQSGYSGRIGLFELVEVDAGMRQALRQRDVAAFAERAQSAAGYVPLVGMALEFIEHGQTNVAEVVRVLGERIGEAE</sequence>
<comment type="caution">
    <text evidence="5">The sequence shown here is derived from an EMBL/GenBank/DDBJ whole genome shotgun (WGS) entry which is preliminary data.</text>
</comment>
<evidence type="ECO:0000313" key="6">
    <source>
        <dbReference type="Proteomes" id="UP000316688"/>
    </source>
</evidence>
<dbReference type="Gene3D" id="3.30.300.160">
    <property type="entry name" value="Type II secretion system, protein E, N-terminal domain"/>
    <property type="match status" value="1"/>
</dbReference>
<dbReference type="InterPro" id="IPR027417">
    <property type="entry name" value="P-loop_NTPase"/>
</dbReference>
<comment type="similarity">
    <text evidence="1">Belongs to the GSP E family.</text>
</comment>
<gene>
    <name evidence="5" type="ORF">FPL11_03815</name>
</gene>
<protein>
    <submittedName>
        <fullName evidence="5">MSHA biogenesis protein MshE</fullName>
    </submittedName>
</protein>
<dbReference type="InterPro" id="IPR037257">
    <property type="entry name" value="T2SS_E_N_sf"/>
</dbReference>
<evidence type="ECO:0000259" key="4">
    <source>
        <dbReference type="PROSITE" id="PS00662"/>
    </source>
</evidence>
<dbReference type="RefSeq" id="WP_144347465.1">
    <property type="nucleotide sequence ID" value="NZ_VMKP01000002.1"/>
</dbReference>
<dbReference type="InterPro" id="IPR007831">
    <property type="entry name" value="T2SS_GspE_N"/>
</dbReference>
<dbReference type="Gene3D" id="3.30.450.90">
    <property type="match status" value="1"/>
</dbReference>
<dbReference type="Gene3D" id="3.40.50.300">
    <property type="entry name" value="P-loop containing nucleotide triphosphate hydrolases"/>
    <property type="match status" value="1"/>
</dbReference>
<dbReference type="GO" id="GO:0016887">
    <property type="term" value="F:ATP hydrolysis activity"/>
    <property type="evidence" value="ECO:0007669"/>
    <property type="project" value="TreeGrafter"/>
</dbReference>
<dbReference type="InterPro" id="IPR001482">
    <property type="entry name" value="T2SS/T4SS_dom"/>
</dbReference>
<evidence type="ECO:0000313" key="5">
    <source>
        <dbReference type="EMBL" id="TVO65224.1"/>
    </source>
</evidence>
<proteinExistence type="inferred from homology"/>
<dbReference type="AlphaFoldDB" id="A0A557RJ82"/>
<dbReference type="GO" id="GO:0005524">
    <property type="term" value="F:ATP binding"/>
    <property type="evidence" value="ECO:0007669"/>
    <property type="project" value="UniProtKB-KW"/>
</dbReference>
<name>A0A557RJ82_9GAMM</name>
<dbReference type="SUPFAM" id="SSF52540">
    <property type="entry name" value="P-loop containing nucleoside triphosphate hydrolases"/>
    <property type="match status" value="1"/>
</dbReference>
<dbReference type="PROSITE" id="PS00662">
    <property type="entry name" value="T2SP_E"/>
    <property type="match status" value="1"/>
</dbReference>
<evidence type="ECO:0000256" key="3">
    <source>
        <dbReference type="ARBA" id="ARBA00022840"/>
    </source>
</evidence>
<keyword evidence="2" id="KW-0547">Nucleotide-binding</keyword>
<dbReference type="EMBL" id="VMKP01000002">
    <property type="protein sequence ID" value="TVO65224.1"/>
    <property type="molecule type" value="Genomic_DNA"/>
</dbReference>
<feature type="domain" description="Bacterial type II secretion system protein E" evidence="4">
    <location>
        <begin position="385"/>
        <end position="399"/>
    </location>
</feature>
<keyword evidence="3" id="KW-0067">ATP-binding</keyword>
<dbReference type="Pfam" id="PF05157">
    <property type="entry name" value="MshEN"/>
    <property type="match status" value="1"/>
</dbReference>
<dbReference type="GO" id="GO:0005886">
    <property type="term" value="C:plasma membrane"/>
    <property type="evidence" value="ECO:0007669"/>
    <property type="project" value="TreeGrafter"/>
</dbReference>
<dbReference type="Pfam" id="PF00437">
    <property type="entry name" value="T2SSE"/>
    <property type="match status" value="1"/>
</dbReference>
<dbReference type="SUPFAM" id="SSF160246">
    <property type="entry name" value="EspE N-terminal domain-like"/>
    <property type="match status" value="1"/>
</dbReference>